<dbReference type="AlphaFoldDB" id="A0AAE4YCP4"/>
<name>A0AAE4YCP4_9RHOB</name>
<evidence type="ECO:0000313" key="2">
    <source>
        <dbReference type="Proteomes" id="UP001193501"/>
    </source>
</evidence>
<dbReference type="Proteomes" id="UP001193501">
    <property type="component" value="Unassembled WGS sequence"/>
</dbReference>
<organism evidence="1 2">
    <name type="scientific">Stagnihabitans tardus</name>
    <dbReference type="NCBI Taxonomy" id="2699202"/>
    <lineage>
        <taxon>Bacteria</taxon>
        <taxon>Pseudomonadati</taxon>
        <taxon>Pseudomonadota</taxon>
        <taxon>Alphaproteobacteria</taxon>
        <taxon>Rhodobacterales</taxon>
        <taxon>Paracoccaceae</taxon>
        <taxon>Stagnihabitans</taxon>
    </lineage>
</organism>
<protein>
    <recommendedName>
        <fullName evidence="3">C-type lysozyme inhibitor domain-containing protein</fullName>
    </recommendedName>
</protein>
<dbReference type="EMBL" id="JAABNR010000008">
    <property type="protein sequence ID" value="NBZ87824.1"/>
    <property type="molecule type" value="Genomic_DNA"/>
</dbReference>
<comment type="caution">
    <text evidence="1">The sequence shown here is derived from an EMBL/GenBank/DDBJ whole genome shotgun (WGS) entry which is preliminary data.</text>
</comment>
<dbReference type="PROSITE" id="PS51257">
    <property type="entry name" value="PROKAR_LIPOPROTEIN"/>
    <property type="match status" value="1"/>
</dbReference>
<reference evidence="1" key="1">
    <citation type="submission" date="2020-01" db="EMBL/GenBank/DDBJ databases">
        <authorList>
            <person name="Chen W.-M."/>
        </authorList>
    </citation>
    <scope>NUCLEOTIDE SEQUENCE</scope>
    <source>
        <strain evidence="1">CYK-10</strain>
    </source>
</reference>
<dbReference type="RefSeq" id="WP_168774641.1">
    <property type="nucleotide sequence ID" value="NZ_JAABNR010000008.1"/>
</dbReference>
<accession>A0AAE4YCP4</accession>
<evidence type="ECO:0008006" key="3">
    <source>
        <dbReference type="Google" id="ProtNLM"/>
    </source>
</evidence>
<sequence>MKTFGLTLATPVLALLLAGCVAPEETAKPAPALPGKVVKYTCATGGKLSVDYGEGKITLAGPETLIQEEGKQRWSWPSDGTHHVWELDGAGLGTLSLSAAGTETVQKSGCKADAVAG</sequence>
<gene>
    <name evidence="1" type="ORF">GV832_09565</name>
</gene>
<proteinExistence type="predicted"/>
<evidence type="ECO:0000313" key="1">
    <source>
        <dbReference type="EMBL" id="NBZ87824.1"/>
    </source>
</evidence>
<keyword evidence="2" id="KW-1185">Reference proteome</keyword>